<dbReference type="EMBL" id="LQMQ01000038">
    <property type="protein sequence ID" value="KUO40627.1"/>
    <property type="molecule type" value="Genomic_DNA"/>
</dbReference>
<protein>
    <submittedName>
        <fullName evidence="1">Uncharacterized protein</fullName>
    </submittedName>
</protein>
<accession>A0A147JVV0</accession>
<dbReference type="STRING" id="1776334.APZ16_04420"/>
<organism evidence="1 2">
    <name type="scientific">Hadarchaeum yellowstonense</name>
    <dbReference type="NCBI Taxonomy" id="1776334"/>
    <lineage>
        <taxon>Archaea</taxon>
        <taxon>Methanobacteriati</taxon>
        <taxon>Candidatus Hadarchaeota</taxon>
        <taxon>Candidatus Hadarchaeia</taxon>
        <taxon>Candidatus Hadarchaeales</taxon>
        <taxon>Candidatus Hadarchaeaceae</taxon>
        <taxon>Candidatus Hadarchaeum</taxon>
    </lineage>
</organism>
<evidence type="ECO:0000313" key="2">
    <source>
        <dbReference type="Proteomes" id="UP000074294"/>
    </source>
</evidence>
<evidence type="ECO:0000313" key="1">
    <source>
        <dbReference type="EMBL" id="KUO40627.1"/>
    </source>
</evidence>
<proteinExistence type="predicted"/>
<sequence length="246" mass="28767">MRQLVEIFYDVQDVRIRSFNRLRQVGEVKGVNPNALKKLEREIKTYILSWVKQQPIYARFLCRIRGIGPILSAGIISWLDPARADHPSSFWKFCGLHVEGGRAVKREKGKKLGFSVEMRTFAWKIADSFVKKRTPVYRRIYDEAKVRESEKLGHPEKEPKNCPMYIECMKRLEEKARRTGKEAPEKPPCKLHIDYRARRKMVKRFLADLWAKWREIEGLPVTEPYAIGILGHDRDDTTTKKEAGNP</sequence>
<reference evidence="1 2" key="1">
    <citation type="journal article" date="2016" name="Nat. Microbiol.">
        <title>Genomic inference of the metabolism of cosmopolitan subsurface Archaea, Hadesarchaea.</title>
        <authorList>
            <person name="Baker B.J."/>
            <person name="Saw J.H."/>
            <person name="Lind A.E."/>
            <person name="Lazar C.S."/>
            <person name="Hinrichs K.-U."/>
            <person name="Teske A.P."/>
            <person name="Ettema T.J."/>
        </authorList>
    </citation>
    <scope>NUCLEOTIDE SEQUENCE [LARGE SCALE GENOMIC DNA]</scope>
</reference>
<dbReference type="Proteomes" id="UP000074294">
    <property type="component" value="Unassembled WGS sequence"/>
</dbReference>
<name>A0A147JVV0_HADYE</name>
<comment type="caution">
    <text evidence="1">The sequence shown here is derived from an EMBL/GenBank/DDBJ whole genome shotgun (WGS) entry which is preliminary data.</text>
</comment>
<gene>
    <name evidence="1" type="ORF">APZ16_04420</name>
</gene>
<dbReference type="AlphaFoldDB" id="A0A147JVV0"/>